<feature type="domain" description="Probable DNA packing protein C-terminal" evidence="6">
    <location>
        <begin position="373"/>
        <end position="719"/>
    </location>
</feature>
<dbReference type="InterPro" id="IPR003499">
    <property type="entry name" value="DNA_pack_N"/>
</dbReference>
<evidence type="ECO:0000256" key="5">
    <source>
        <dbReference type="ARBA" id="ARBA00023219"/>
    </source>
</evidence>
<dbReference type="InterPro" id="IPR003498">
    <property type="entry name" value="DNA_pack_C"/>
</dbReference>
<sequence>MFGGALGEQSARYFQRLLRERRERAAGRGARAEGGGCGNGARGEDDARAPFLDFAVAAPKRHQTVVPGVGTLHGYCELAPLFAATASRLLLTSLARAEAGLNTGAGEAHVSRELAGALGALRFAAHPPAEAAAHRNAYHSVMEALESMRASGAFAQVAAFVARFSRLVGTSFSHLGGDGADPPRAKRARVEPPSDQTRGALELFQKMILMHATYFVAATLLGDHAERIGAFLRVAFNTPAFSDAAVAHFRQRATVFLVPRRHGKTWFLVPLIALALATFKGIKIGYTAHIRKATEPVFEEIVARLRQWFGGERVDHVKGEVISFSFPDGARSTIVFASSHNTNGIRGQDFNLLFVDEANFIRPEAVQTIVGFLNQASCKIIFVSSTNTGKASTSFLYNLRGASDGLLNVVTYICNEHTPRVAAHGGATACSCYVLNKPVFITMDAAARSTAETFLPNSFMQEIIGGGEVARRAEPAAVFTRAAGEQFLLYRPSTAAARGPWPERLYMYIDPAFTSNARASGSGIAVVGRHRGSWLVLGLEHFFLPALTGSSAAEIARCAVRCFAQVMAVHRRRLDGLFVAVEGNSSQDSAVAIALSVRRELDSLAASGAVPMPAETRFYHCRPPGSAVAYPFFLLQKQKTAAFDHFIRLFNSGRVVASQDLASLTVRLQTDPVEYLFAQLQNLTESTAGPGEARAFSGKRRGAADDLMVALVMAVFVGSLPPTDGAFAPLAARPPAD</sequence>
<protein>
    <submittedName>
        <fullName evidence="8">DNA packaging terminase subunit</fullName>
    </submittedName>
</protein>
<evidence type="ECO:0000256" key="4">
    <source>
        <dbReference type="ARBA" id="ARBA00023125"/>
    </source>
</evidence>
<dbReference type="InterPro" id="IPR027417">
    <property type="entry name" value="P-loop_NTPase"/>
</dbReference>
<evidence type="ECO:0000313" key="9">
    <source>
        <dbReference type="Proteomes" id="UP000232851"/>
    </source>
</evidence>
<dbReference type="Proteomes" id="UP000232851">
    <property type="component" value="Segment"/>
</dbReference>
<evidence type="ECO:0000313" key="8">
    <source>
        <dbReference type="EMBL" id="APO15899.1"/>
    </source>
</evidence>
<proteinExistence type="inferred from homology"/>
<gene>
    <name evidence="8" type="primary">UL15</name>
</gene>
<evidence type="ECO:0000256" key="3">
    <source>
        <dbReference type="ARBA" id="ARBA00022801"/>
    </source>
</evidence>
<organism evidence="8 9">
    <name type="scientific">Bubaline alphaherpesvirus 1</name>
    <dbReference type="NCBI Taxonomy" id="202910"/>
    <lineage>
        <taxon>Viruses</taxon>
        <taxon>Duplodnaviria</taxon>
        <taxon>Heunggongvirae</taxon>
        <taxon>Peploviricota</taxon>
        <taxon>Herviviricetes</taxon>
        <taxon>Herpesvirales</taxon>
        <taxon>Orthoherpesviridae</taxon>
        <taxon>Alphaherpesvirinae</taxon>
        <taxon>Varicellovirus</taxon>
        <taxon>Varicellovirus bubalinealpha1</taxon>
    </lineage>
</organism>
<dbReference type="SUPFAM" id="SSF52540">
    <property type="entry name" value="P-loop containing nucleoside triphosphate hydrolases"/>
    <property type="match status" value="1"/>
</dbReference>
<dbReference type="GO" id="GO:0051276">
    <property type="term" value="P:chromosome organization"/>
    <property type="evidence" value="ECO:0007669"/>
    <property type="project" value="InterPro"/>
</dbReference>
<keyword evidence="5" id="KW-0231">Viral genome packaging</keyword>
<keyword evidence="9" id="KW-1185">Reference proteome</keyword>
<dbReference type="Gene3D" id="3.30.420.320">
    <property type="match status" value="1"/>
</dbReference>
<keyword evidence="2" id="KW-1188">Viral release from host cell</keyword>
<dbReference type="Gene3D" id="3.40.50.300">
    <property type="entry name" value="P-loop containing nucleotide triphosphate hydrolases"/>
    <property type="match status" value="1"/>
</dbReference>
<keyword evidence="4" id="KW-0238">DNA-binding</keyword>
<dbReference type="Pfam" id="PF02500">
    <property type="entry name" value="DNA_pack_N"/>
    <property type="match status" value="1"/>
</dbReference>
<evidence type="ECO:0000256" key="2">
    <source>
        <dbReference type="ARBA" id="ARBA00022612"/>
    </source>
</evidence>
<dbReference type="InterPro" id="IPR033663">
    <property type="entry name" value="HSV_TRM3"/>
</dbReference>
<keyword evidence="3" id="KW-0378">Hydrolase</keyword>
<accession>A0A1L5JKG7</accession>
<keyword evidence="1" id="KW-1048">Host nucleus</keyword>
<evidence type="ECO:0000259" key="7">
    <source>
        <dbReference type="Pfam" id="PF02500"/>
    </source>
</evidence>
<dbReference type="InterPro" id="IPR038435">
    <property type="entry name" value="DNA_pack_C_sf"/>
</dbReference>
<name>A0A1L5JKG7_9ALPH</name>
<dbReference type="GO" id="GO:0016787">
    <property type="term" value="F:hydrolase activity"/>
    <property type="evidence" value="ECO:0007669"/>
    <property type="project" value="UniProtKB-KW"/>
</dbReference>
<reference evidence="8 9" key="1">
    <citation type="journal article" date="2017" name="Arch. Virol.">
        <title>Genome sequence of bubaline alphaherpesvirus 1 (BuHV1) isolated in Australia in 1972.</title>
        <authorList>
            <person name="Scheffer C.M."/>
            <person name="Varela A.P."/>
            <person name="Cibulski S.P."/>
            <person name="Schmidt C."/>
            <person name="Campos F.S."/>
            <person name="Paim W.P."/>
            <person name="Dos Santos R.N."/>
            <person name="Teixeira T.F."/>
            <person name="Loiko M.R."/>
            <person name="Tochetto C."/>
            <person name="Dos Santos H.F."/>
            <person name="de Lima D.A."/>
            <person name="Cerva C."/>
            <person name="Mayer F.Q."/>
            <person name="Petzhold S.A."/>
            <person name="Franco A.C."/>
            <person name="George T.S."/>
            <person name="Spilki F.R."/>
            <person name="Roehe P.M."/>
        </authorList>
    </citation>
    <scope>NUCLEOTIDE SEQUENCE [LARGE SCALE GENOMIC DNA]</scope>
    <source>
        <strain evidence="9">b6</strain>
    </source>
</reference>
<dbReference type="RefSeq" id="YP_009664663.1">
    <property type="nucleotide sequence ID" value="NC_043054.1"/>
</dbReference>
<dbReference type="HAMAP" id="MF_04013">
    <property type="entry name" value="HSV_TRM3"/>
    <property type="match status" value="1"/>
</dbReference>
<dbReference type="Pfam" id="PF02499">
    <property type="entry name" value="DNA_pack_C"/>
    <property type="match status" value="1"/>
</dbReference>
<evidence type="ECO:0000256" key="1">
    <source>
        <dbReference type="ARBA" id="ARBA00022562"/>
    </source>
</evidence>
<dbReference type="KEGG" id="vg:40524718"/>
<dbReference type="EMBL" id="KU936049">
    <property type="protein sequence ID" value="APO15899.1"/>
    <property type="molecule type" value="Genomic_DNA"/>
</dbReference>
<dbReference type="GeneID" id="40524718"/>
<dbReference type="GO" id="GO:0003677">
    <property type="term" value="F:DNA binding"/>
    <property type="evidence" value="ECO:0007669"/>
    <property type="project" value="UniProtKB-KW"/>
</dbReference>
<evidence type="ECO:0000259" key="6">
    <source>
        <dbReference type="Pfam" id="PF02499"/>
    </source>
</evidence>
<feature type="domain" description="Probable DNA packing protein N-terminal" evidence="7">
    <location>
        <begin position="61"/>
        <end position="347"/>
    </location>
</feature>